<organism evidence="1 2">
    <name type="scientific">Canna indica</name>
    <name type="common">Indian-shot</name>
    <dbReference type="NCBI Taxonomy" id="4628"/>
    <lineage>
        <taxon>Eukaryota</taxon>
        <taxon>Viridiplantae</taxon>
        <taxon>Streptophyta</taxon>
        <taxon>Embryophyta</taxon>
        <taxon>Tracheophyta</taxon>
        <taxon>Spermatophyta</taxon>
        <taxon>Magnoliopsida</taxon>
        <taxon>Liliopsida</taxon>
        <taxon>Zingiberales</taxon>
        <taxon>Cannaceae</taxon>
        <taxon>Canna</taxon>
    </lineage>
</organism>
<dbReference type="Proteomes" id="UP001327560">
    <property type="component" value="Chromosome 6"/>
</dbReference>
<keyword evidence="2" id="KW-1185">Reference proteome</keyword>
<accession>A0AAQ3QEK5</accession>
<evidence type="ECO:0000313" key="1">
    <source>
        <dbReference type="EMBL" id="WOL09921.1"/>
    </source>
</evidence>
<evidence type="ECO:0000313" key="2">
    <source>
        <dbReference type="Proteomes" id="UP001327560"/>
    </source>
</evidence>
<reference evidence="1 2" key="1">
    <citation type="submission" date="2023-10" db="EMBL/GenBank/DDBJ databases">
        <title>Chromosome-scale genome assembly provides insights into flower coloration mechanisms of Canna indica.</title>
        <authorList>
            <person name="Li C."/>
        </authorList>
    </citation>
    <scope>NUCLEOTIDE SEQUENCE [LARGE SCALE GENOMIC DNA]</scope>
    <source>
        <tissue evidence="1">Flower</tissue>
    </source>
</reference>
<name>A0AAQ3QEK5_9LILI</name>
<protein>
    <submittedName>
        <fullName evidence="1">Uncharacterized protein</fullName>
    </submittedName>
</protein>
<gene>
    <name evidence="1" type="ORF">Cni_G18675</name>
</gene>
<sequence>MVAHCTTSVSSSRRRTPTFVLSKDVVRFFVCDANEMELEGFLSVVNANQELRLGQLYFVLSRSMLGHSLQGPRGAGGEGMVTAGLRMDELDILNMFQYIERIKSTGTKSRLGKTKSRSGIVIVNQVAVVPLSLANNAIFLSRWRDSFSELAAVAISNAGTSKEDGSLPLIASSFTAITTTKARTRLTREASSCGNNTTSNASTSSIYSTIGFPDELTSAAGKSMRGGLGSATDIWWDDRAAMTAAIKPIRTAPIVEEHEEAEGVLDVGEGSLGDDIIDADEGLLAEEKMRRRGSRKKNKIIFLIIKLIKIIKL</sequence>
<proteinExistence type="predicted"/>
<dbReference type="AlphaFoldDB" id="A0AAQ3QEK5"/>
<dbReference type="EMBL" id="CP136895">
    <property type="protein sequence ID" value="WOL09921.1"/>
    <property type="molecule type" value="Genomic_DNA"/>
</dbReference>